<keyword evidence="3" id="KW-1185">Reference proteome</keyword>
<dbReference type="InterPro" id="IPR025398">
    <property type="entry name" value="DUF4371"/>
</dbReference>
<gene>
    <name evidence="2" type="ORF">CINCED_3A014377</name>
</gene>
<accession>A0A5E4N4D5</accession>
<dbReference type="PANTHER" id="PTHR45749">
    <property type="match status" value="1"/>
</dbReference>
<dbReference type="Pfam" id="PF14291">
    <property type="entry name" value="DUF4371"/>
    <property type="match status" value="1"/>
</dbReference>
<evidence type="ECO:0000259" key="1">
    <source>
        <dbReference type="Pfam" id="PF14291"/>
    </source>
</evidence>
<evidence type="ECO:0000313" key="3">
    <source>
        <dbReference type="Proteomes" id="UP000325440"/>
    </source>
</evidence>
<dbReference type="OrthoDB" id="6598138at2759"/>
<feature type="domain" description="DUF4371" evidence="1">
    <location>
        <begin position="16"/>
        <end position="123"/>
    </location>
</feature>
<proteinExistence type="predicted"/>
<dbReference type="EMBL" id="CABPRJ010001895">
    <property type="protein sequence ID" value="VVC39500.1"/>
    <property type="molecule type" value="Genomic_DNA"/>
</dbReference>
<dbReference type="Proteomes" id="UP000325440">
    <property type="component" value="Unassembled WGS sequence"/>
</dbReference>
<dbReference type="AlphaFoldDB" id="A0A5E4N4D5"/>
<protein>
    <recommendedName>
        <fullName evidence="1">DUF4371 domain-containing protein</fullName>
    </recommendedName>
</protein>
<name>A0A5E4N4D5_9HEMI</name>
<evidence type="ECO:0000313" key="2">
    <source>
        <dbReference type="EMBL" id="VVC39500.1"/>
    </source>
</evidence>
<sequence length="143" mass="15727">MTDTSTQLQKSKKKKIISSAGDLKLEKIVKEINSAKCFSVLADEMTGISVKEQIALCVRYIVGSDKNVFVYERFLKCIEIYSLTGKNITSTIVNGLNSSGIDCNNMYGQGYDGASNMAGRFKGTQKVVREKCPKALYVHCAAH</sequence>
<dbReference type="PANTHER" id="PTHR45749:SF21">
    <property type="entry name" value="DUF4371 DOMAIN-CONTAINING PROTEIN"/>
    <property type="match status" value="1"/>
</dbReference>
<organism evidence="2 3">
    <name type="scientific">Cinara cedri</name>
    <dbReference type="NCBI Taxonomy" id="506608"/>
    <lineage>
        <taxon>Eukaryota</taxon>
        <taxon>Metazoa</taxon>
        <taxon>Ecdysozoa</taxon>
        <taxon>Arthropoda</taxon>
        <taxon>Hexapoda</taxon>
        <taxon>Insecta</taxon>
        <taxon>Pterygota</taxon>
        <taxon>Neoptera</taxon>
        <taxon>Paraneoptera</taxon>
        <taxon>Hemiptera</taxon>
        <taxon>Sternorrhyncha</taxon>
        <taxon>Aphidomorpha</taxon>
        <taxon>Aphidoidea</taxon>
        <taxon>Aphididae</taxon>
        <taxon>Lachninae</taxon>
        <taxon>Cinara</taxon>
    </lineage>
</organism>
<reference evidence="2 3" key="1">
    <citation type="submission" date="2019-08" db="EMBL/GenBank/DDBJ databases">
        <authorList>
            <person name="Alioto T."/>
            <person name="Alioto T."/>
            <person name="Gomez Garrido J."/>
        </authorList>
    </citation>
    <scope>NUCLEOTIDE SEQUENCE [LARGE SCALE GENOMIC DNA]</scope>
</reference>